<dbReference type="InterPro" id="IPR053967">
    <property type="entry name" value="LlgE_F_G-like_D1"/>
</dbReference>
<dbReference type="PROSITE" id="PS00588">
    <property type="entry name" value="FLAGELLA_BB_ROD"/>
    <property type="match status" value="1"/>
</dbReference>
<keyword evidence="8" id="KW-0969">Cilium</keyword>
<feature type="domain" description="Flagellar basal body rod protein N-terminal" evidence="5">
    <location>
        <begin position="7"/>
        <end position="35"/>
    </location>
</feature>
<dbReference type="Pfam" id="PF22692">
    <property type="entry name" value="LlgE_F_G_D1"/>
    <property type="match status" value="1"/>
</dbReference>
<sequence>MMRAMFSAISGLKAQQTMLDVTANNLANVNTLGFKASATSFQDALSQMQRGGSAANTAGGFGGSNSAQIGLGVTVGAIANRMGGGAIQTTGNPLDVAISGEGWMRVGQASAAPTVGNPLTGVPTAADVNYTRAGNFIRNNDGFVTTQDGYYVVGRSNPTAAGVDVLINIPAGATDVTVGSDGAVSFIPPAAYAPPAPLPPVVNGRATAGYVSLAKFPNDQALEHASGNRFRANGSSGIETVGTPGANGYGSAMGGSVEMSNVDLATEFTNMIVAQRGFQANSRVISTGDQMLQDLVNLNR</sequence>
<accession>A0A9E7BYQ0</accession>
<evidence type="ECO:0000256" key="1">
    <source>
        <dbReference type="ARBA" id="ARBA00004117"/>
    </source>
</evidence>
<keyword evidence="9" id="KW-1185">Reference proteome</keyword>
<dbReference type="KEGG" id="sbae:DSM104329_00082"/>
<dbReference type="NCBIfam" id="TIGR03506">
    <property type="entry name" value="FlgEFG_subfam"/>
    <property type="match status" value="2"/>
</dbReference>
<evidence type="ECO:0000259" key="7">
    <source>
        <dbReference type="Pfam" id="PF22692"/>
    </source>
</evidence>
<evidence type="ECO:0000256" key="4">
    <source>
        <dbReference type="RuleBase" id="RU362116"/>
    </source>
</evidence>
<dbReference type="PANTHER" id="PTHR30435">
    <property type="entry name" value="FLAGELLAR PROTEIN"/>
    <property type="match status" value="1"/>
</dbReference>
<dbReference type="AlphaFoldDB" id="A0A9E7BYQ0"/>
<comment type="similarity">
    <text evidence="2 4">Belongs to the flagella basal body rod proteins family.</text>
</comment>
<dbReference type="InterPro" id="IPR019776">
    <property type="entry name" value="Flagellar_basal_body_rod_CS"/>
</dbReference>
<dbReference type="Pfam" id="PF06429">
    <property type="entry name" value="Flg_bbr_C"/>
    <property type="match status" value="1"/>
</dbReference>
<comment type="subcellular location">
    <subcellularLocation>
        <location evidence="1 4">Bacterial flagellum basal body</location>
    </subcellularLocation>
</comment>
<comment type="function">
    <text evidence="4">A flexible structure which links the flagellar filament to the drive apparatus in the basal body.</text>
</comment>
<evidence type="ECO:0000313" key="8">
    <source>
        <dbReference type="EMBL" id="UGS33717.1"/>
    </source>
</evidence>
<gene>
    <name evidence="8" type="primary">flgG_2</name>
    <name evidence="8" type="ORF">DSM104329_00082</name>
</gene>
<dbReference type="GO" id="GO:0071978">
    <property type="term" value="P:bacterial-type flagellum-dependent swarming motility"/>
    <property type="evidence" value="ECO:0007669"/>
    <property type="project" value="TreeGrafter"/>
</dbReference>
<dbReference type="GO" id="GO:0005829">
    <property type="term" value="C:cytosol"/>
    <property type="evidence" value="ECO:0007669"/>
    <property type="project" value="TreeGrafter"/>
</dbReference>
<evidence type="ECO:0000259" key="5">
    <source>
        <dbReference type="Pfam" id="PF00460"/>
    </source>
</evidence>
<keyword evidence="8" id="KW-0282">Flagellum</keyword>
<keyword evidence="8" id="KW-0966">Cell projection</keyword>
<dbReference type="InterPro" id="IPR020013">
    <property type="entry name" value="Flagellar_FlgE/F/G"/>
</dbReference>
<feature type="domain" description="Flagellar hook protein FlgE/F/G-like D1" evidence="7">
    <location>
        <begin position="127"/>
        <end position="185"/>
    </location>
</feature>
<dbReference type="GO" id="GO:0009425">
    <property type="term" value="C:bacterial-type flagellum basal body"/>
    <property type="evidence" value="ECO:0007669"/>
    <property type="project" value="UniProtKB-SubCell"/>
</dbReference>
<keyword evidence="3 4" id="KW-0975">Bacterial flagellum</keyword>
<evidence type="ECO:0000256" key="2">
    <source>
        <dbReference type="ARBA" id="ARBA00009677"/>
    </source>
</evidence>
<dbReference type="Pfam" id="PF00460">
    <property type="entry name" value="Flg_bb_rod"/>
    <property type="match status" value="1"/>
</dbReference>
<dbReference type="EMBL" id="CP087164">
    <property type="protein sequence ID" value="UGS33717.1"/>
    <property type="molecule type" value="Genomic_DNA"/>
</dbReference>
<feature type="domain" description="Flagellar basal-body/hook protein C-terminal" evidence="6">
    <location>
        <begin position="254"/>
        <end position="298"/>
    </location>
</feature>
<dbReference type="Proteomes" id="UP001162834">
    <property type="component" value="Chromosome"/>
</dbReference>
<dbReference type="PANTHER" id="PTHR30435:SF1">
    <property type="entry name" value="FLAGELLAR HOOK PROTEIN FLGE"/>
    <property type="match status" value="1"/>
</dbReference>
<evidence type="ECO:0000313" key="9">
    <source>
        <dbReference type="Proteomes" id="UP001162834"/>
    </source>
</evidence>
<dbReference type="SUPFAM" id="SSF117143">
    <property type="entry name" value="Flagellar hook protein flgE"/>
    <property type="match status" value="1"/>
</dbReference>
<dbReference type="InterPro" id="IPR037925">
    <property type="entry name" value="FlgE/F/G-like"/>
</dbReference>
<evidence type="ECO:0000256" key="3">
    <source>
        <dbReference type="ARBA" id="ARBA00023143"/>
    </source>
</evidence>
<proteinExistence type="inferred from homology"/>
<dbReference type="InterPro" id="IPR001444">
    <property type="entry name" value="Flag_bb_rod_N"/>
</dbReference>
<reference evidence="8" key="1">
    <citation type="journal article" date="2022" name="Int. J. Syst. Evol. Microbiol.">
        <title>Pseudomonas aegrilactucae sp. nov. and Pseudomonas morbosilactucae sp. nov., pathogens causing bacterial rot of lettuce in Japan.</title>
        <authorList>
            <person name="Sawada H."/>
            <person name="Fujikawa T."/>
            <person name="Satou M."/>
        </authorList>
    </citation>
    <scope>NUCLEOTIDE SEQUENCE</scope>
    <source>
        <strain evidence="8">0166_1</strain>
    </source>
</reference>
<name>A0A9E7BYQ0_9ACTN</name>
<evidence type="ECO:0000259" key="6">
    <source>
        <dbReference type="Pfam" id="PF06429"/>
    </source>
</evidence>
<dbReference type="InterPro" id="IPR010930">
    <property type="entry name" value="Flg_bb/hook_C_dom"/>
</dbReference>
<dbReference type="GO" id="GO:0009424">
    <property type="term" value="C:bacterial-type flagellum hook"/>
    <property type="evidence" value="ECO:0007669"/>
    <property type="project" value="TreeGrafter"/>
</dbReference>
<protein>
    <recommendedName>
        <fullName evidence="4">Flagellar hook protein FlgE</fullName>
    </recommendedName>
</protein>
<organism evidence="8 9">
    <name type="scientific">Capillimicrobium parvum</name>
    <dbReference type="NCBI Taxonomy" id="2884022"/>
    <lineage>
        <taxon>Bacteria</taxon>
        <taxon>Bacillati</taxon>
        <taxon>Actinomycetota</taxon>
        <taxon>Thermoleophilia</taxon>
        <taxon>Solirubrobacterales</taxon>
        <taxon>Capillimicrobiaceae</taxon>
        <taxon>Capillimicrobium</taxon>
    </lineage>
</organism>